<sequence length="68" mass="7464">MSLLKYIAIGAAVAYGISYAVKKNEDNGKSLIDELADKAPDLVDKLKEYAKDAIEQVSERAKEAKQSF</sequence>
<evidence type="ECO:0008006" key="3">
    <source>
        <dbReference type="Google" id="ProtNLM"/>
    </source>
</evidence>
<reference evidence="1 2" key="1">
    <citation type="submission" date="2016-11" db="EMBL/GenBank/DDBJ databases">
        <title>Whole Genome Sequencing of Mucilaginibacter polytrichastri RG4-7(T) isolated from the moss sample.</title>
        <authorList>
            <person name="Li Y."/>
        </authorList>
    </citation>
    <scope>NUCLEOTIDE SEQUENCE [LARGE SCALE GENOMIC DNA]</scope>
    <source>
        <strain evidence="1 2">RG4-7</strain>
    </source>
</reference>
<dbReference type="RefSeq" id="WP_074487623.1">
    <property type="nucleotide sequence ID" value="NZ_FPAM01000001.1"/>
</dbReference>
<evidence type="ECO:0000313" key="2">
    <source>
        <dbReference type="Proteomes" id="UP000186720"/>
    </source>
</evidence>
<name>A0A1Q5ZSY9_9SPHI</name>
<proteinExistence type="predicted"/>
<comment type="caution">
    <text evidence="1">The sequence shown here is derived from an EMBL/GenBank/DDBJ whole genome shotgun (WGS) entry which is preliminary data.</text>
</comment>
<dbReference type="Proteomes" id="UP000186720">
    <property type="component" value="Unassembled WGS sequence"/>
</dbReference>
<gene>
    <name evidence="1" type="ORF">RG47T_0326</name>
</gene>
<protein>
    <recommendedName>
        <fullName evidence="3">YtxH domain-containing protein</fullName>
    </recommendedName>
</protein>
<evidence type="ECO:0000313" key="1">
    <source>
        <dbReference type="EMBL" id="OKS84889.1"/>
    </source>
</evidence>
<dbReference type="OrthoDB" id="798795at2"/>
<dbReference type="EMBL" id="MPPL01000001">
    <property type="protein sequence ID" value="OKS84889.1"/>
    <property type="molecule type" value="Genomic_DNA"/>
</dbReference>
<keyword evidence="2" id="KW-1185">Reference proteome</keyword>
<dbReference type="AlphaFoldDB" id="A0A1Q5ZSY9"/>
<organism evidence="1 2">
    <name type="scientific">Mucilaginibacter polytrichastri</name>
    <dbReference type="NCBI Taxonomy" id="1302689"/>
    <lineage>
        <taxon>Bacteria</taxon>
        <taxon>Pseudomonadati</taxon>
        <taxon>Bacteroidota</taxon>
        <taxon>Sphingobacteriia</taxon>
        <taxon>Sphingobacteriales</taxon>
        <taxon>Sphingobacteriaceae</taxon>
        <taxon>Mucilaginibacter</taxon>
    </lineage>
</organism>
<accession>A0A1Q5ZSY9</accession>